<keyword evidence="3 12" id="KW-0813">Transport</keyword>
<evidence type="ECO:0000256" key="9">
    <source>
        <dbReference type="ARBA" id="ARBA00023136"/>
    </source>
</evidence>
<protein>
    <recommendedName>
        <fullName evidence="15">Pickpocket protein 28</fullName>
    </recommendedName>
</protein>
<dbReference type="Proteomes" id="UP001642540">
    <property type="component" value="Unassembled WGS sequence"/>
</dbReference>
<dbReference type="Pfam" id="PF00858">
    <property type="entry name" value="ASC"/>
    <property type="match status" value="1"/>
</dbReference>
<evidence type="ECO:0000256" key="8">
    <source>
        <dbReference type="ARBA" id="ARBA00023065"/>
    </source>
</evidence>
<comment type="similarity">
    <text evidence="2 12">Belongs to the amiloride-sensitive sodium channel (TC 1.A.6) family.</text>
</comment>
<accession>A0ABP1PHV9</accession>
<dbReference type="PANTHER" id="PTHR11690:SF243">
    <property type="entry name" value="PICKPOCKET 12-RELATED"/>
    <property type="match status" value="1"/>
</dbReference>
<keyword evidence="6" id="KW-1133">Transmembrane helix</keyword>
<proteinExistence type="inferred from homology"/>
<evidence type="ECO:0000256" key="2">
    <source>
        <dbReference type="ARBA" id="ARBA00007193"/>
    </source>
</evidence>
<evidence type="ECO:0008006" key="15">
    <source>
        <dbReference type="Google" id="ProtNLM"/>
    </source>
</evidence>
<keyword evidence="10 12" id="KW-0739">Sodium transport</keyword>
<gene>
    <name evidence="13" type="ORF">ODALV1_LOCUS165</name>
</gene>
<comment type="subcellular location">
    <subcellularLocation>
        <location evidence="1">Membrane</location>
        <topology evidence="1">Multi-pass membrane protein</topology>
    </subcellularLocation>
</comment>
<dbReference type="InterPro" id="IPR001873">
    <property type="entry name" value="ENaC"/>
</dbReference>
<evidence type="ECO:0000256" key="3">
    <source>
        <dbReference type="ARBA" id="ARBA00022448"/>
    </source>
</evidence>
<organism evidence="13 14">
    <name type="scientific">Orchesella dallaii</name>
    <dbReference type="NCBI Taxonomy" id="48710"/>
    <lineage>
        <taxon>Eukaryota</taxon>
        <taxon>Metazoa</taxon>
        <taxon>Ecdysozoa</taxon>
        <taxon>Arthropoda</taxon>
        <taxon>Hexapoda</taxon>
        <taxon>Collembola</taxon>
        <taxon>Entomobryomorpha</taxon>
        <taxon>Entomobryoidea</taxon>
        <taxon>Orchesellidae</taxon>
        <taxon>Orchesellinae</taxon>
        <taxon>Orchesella</taxon>
    </lineage>
</organism>
<keyword evidence="14" id="KW-1185">Reference proteome</keyword>
<evidence type="ECO:0000256" key="1">
    <source>
        <dbReference type="ARBA" id="ARBA00004141"/>
    </source>
</evidence>
<evidence type="ECO:0000256" key="12">
    <source>
        <dbReference type="RuleBase" id="RU000679"/>
    </source>
</evidence>
<evidence type="ECO:0000256" key="11">
    <source>
        <dbReference type="ARBA" id="ARBA00023303"/>
    </source>
</evidence>
<name>A0ABP1PHV9_9HEXA</name>
<keyword evidence="9" id="KW-0472">Membrane</keyword>
<keyword evidence="7" id="KW-0915">Sodium</keyword>
<keyword evidence="5 12" id="KW-0812">Transmembrane</keyword>
<evidence type="ECO:0000313" key="13">
    <source>
        <dbReference type="EMBL" id="CAL8068212.1"/>
    </source>
</evidence>
<dbReference type="EMBL" id="CAXLJM020000001">
    <property type="protein sequence ID" value="CAL8068212.1"/>
    <property type="molecule type" value="Genomic_DNA"/>
</dbReference>
<dbReference type="PANTHER" id="PTHR11690">
    <property type="entry name" value="AMILORIDE-SENSITIVE SODIUM CHANNEL-RELATED"/>
    <property type="match status" value="1"/>
</dbReference>
<evidence type="ECO:0000256" key="10">
    <source>
        <dbReference type="ARBA" id="ARBA00023201"/>
    </source>
</evidence>
<keyword evidence="8 12" id="KW-0406">Ion transport</keyword>
<keyword evidence="4 12" id="KW-0894">Sodium channel</keyword>
<reference evidence="13 14" key="1">
    <citation type="submission" date="2024-08" db="EMBL/GenBank/DDBJ databases">
        <authorList>
            <person name="Cucini C."/>
            <person name="Frati F."/>
        </authorList>
    </citation>
    <scope>NUCLEOTIDE SEQUENCE [LARGE SCALE GENOMIC DNA]</scope>
</reference>
<evidence type="ECO:0000256" key="4">
    <source>
        <dbReference type="ARBA" id="ARBA00022461"/>
    </source>
</evidence>
<dbReference type="Gene3D" id="2.60.470.10">
    <property type="entry name" value="Acid-sensing ion channels like domains"/>
    <property type="match status" value="1"/>
</dbReference>
<evidence type="ECO:0000313" key="14">
    <source>
        <dbReference type="Proteomes" id="UP001642540"/>
    </source>
</evidence>
<evidence type="ECO:0000256" key="7">
    <source>
        <dbReference type="ARBA" id="ARBA00023053"/>
    </source>
</evidence>
<keyword evidence="11 12" id="KW-0407">Ion channel</keyword>
<comment type="caution">
    <text evidence="13">The sequence shown here is derived from an EMBL/GenBank/DDBJ whole genome shotgun (WGS) entry which is preliminary data.</text>
</comment>
<evidence type="ECO:0000256" key="6">
    <source>
        <dbReference type="ARBA" id="ARBA00022989"/>
    </source>
</evidence>
<evidence type="ECO:0000256" key="5">
    <source>
        <dbReference type="ARBA" id="ARBA00022692"/>
    </source>
</evidence>
<sequence>MINMKHPVISLRVGRSRDGLVEGESEYDAISEKLQLIDSICQSQKTFFHTYAELLYLNDKPRHDYYYIKNQSKLQQETIDLLLEFTPSCDDMLPFKKLDGSIVSNKFSIFKPVITEYGKCCTFNMLPPPLMLKQPSVGKGNEVDIFSNPVFGTNSKIWWNQTDIKDWQKWSYEKGFILFPDSYKSVIAWRRGSSPNVVLSHPFRNQRLGHSFGLSVVINTFEPYCDEVTFHGTTFMLHNPVDTPRVSQFPSVIGTKQEVFVKIHPDVTLADPDIENLKSEQRQCFSGMEKTLKYFSPYTQENCFEDCIVNLIERECGCTMFYMPRTNETVLCQMHRWTSERTCVTDTLSLLSKKEICGHCLPLCEYINYNFEMTTANILNSYNSKSLWSWLTGIKSERFVQLNQNAYLIQCL</sequence>